<gene>
    <name evidence="2" type="primary">LOC100206708</name>
</gene>
<name>A0ABM4D0L4_HYDVU</name>
<dbReference type="GeneID" id="100206708"/>
<reference evidence="2" key="1">
    <citation type="submission" date="2025-08" db="UniProtKB">
        <authorList>
            <consortium name="RefSeq"/>
        </authorList>
    </citation>
    <scope>IDENTIFICATION</scope>
</reference>
<organism evidence="1 2">
    <name type="scientific">Hydra vulgaris</name>
    <name type="common">Hydra</name>
    <name type="synonym">Hydra attenuata</name>
    <dbReference type="NCBI Taxonomy" id="6087"/>
    <lineage>
        <taxon>Eukaryota</taxon>
        <taxon>Metazoa</taxon>
        <taxon>Cnidaria</taxon>
        <taxon>Hydrozoa</taxon>
        <taxon>Hydroidolina</taxon>
        <taxon>Anthoathecata</taxon>
        <taxon>Aplanulata</taxon>
        <taxon>Hydridae</taxon>
        <taxon>Hydra</taxon>
    </lineage>
</organism>
<dbReference type="RefSeq" id="XP_065667782.1">
    <property type="nucleotide sequence ID" value="XM_065811710.1"/>
</dbReference>
<sequence>MDEIELFLENSSKDKNIINRIISSENSQRDAKLFMENKIPPNEKVILLQILEEWDREYYSDECSDGIVRKEAVPIITNWLKNATGYDVAIARKFLSFLTAQKQKRDLDTKSASRMLTASSKRKVKTPRVTKYGVIKPKMLSSDQLITRSNTMGMFQFFPHGTGLKGTNGITQTAAKPHSTRRGSLSSRLRYSAHMQEFSDDNPTIRSLTSARSTMFETQSNHLAPVNPIIAHHKYNYCEPPVKAEIEMKVEDSNENSYTTRAHHKRFYLPEAEPQESVDMCEKGPEIRSIAHHKNNFQLISDSNNTTDEPVLTWAGRKWHHKTLYGQYDFEQRESIENYSPRKMHHKFNYELPT</sequence>
<protein>
    <submittedName>
        <fullName evidence="2">Uncharacterized protein LOC100206708 isoform X2</fullName>
    </submittedName>
</protein>
<dbReference type="Proteomes" id="UP001652625">
    <property type="component" value="Chromosome 12"/>
</dbReference>
<evidence type="ECO:0000313" key="1">
    <source>
        <dbReference type="Proteomes" id="UP001652625"/>
    </source>
</evidence>
<proteinExistence type="predicted"/>
<keyword evidence="1" id="KW-1185">Reference proteome</keyword>
<evidence type="ECO:0000313" key="2">
    <source>
        <dbReference type="RefSeq" id="XP_065667782.1"/>
    </source>
</evidence>
<accession>A0ABM4D0L4</accession>